<gene>
    <name evidence="2" type="ORF">OP10G_1536</name>
</gene>
<evidence type="ECO:0000313" key="3">
    <source>
        <dbReference type="Proteomes" id="UP000027982"/>
    </source>
</evidence>
<proteinExistence type="predicted"/>
<feature type="transmembrane region" description="Helical" evidence="1">
    <location>
        <begin position="121"/>
        <end position="147"/>
    </location>
</feature>
<sequence>MTIGDVFSIVAAIFGIFLTSWATVVGVALLTPAAAERARRAIEEPKRALWRGFSILLPGIILSIGLLGSPLPLAKGLGWLVTLAWLALGAIGASGLAQAAGRRIQDLDPTMSAYPAICRGAAYVVGASILPVLGWFGFGPLLFMAAIGAGWKAVVRPRAQIEAGEAA</sequence>
<keyword evidence="3" id="KW-1185">Reference proteome</keyword>
<dbReference type="HOGENOM" id="CLU_1592089_0_0_0"/>
<feature type="transmembrane region" description="Helical" evidence="1">
    <location>
        <begin position="6"/>
        <end position="31"/>
    </location>
</feature>
<dbReference type="KEGG" id="fgi:OP10G_1536"/>
<dbReference type="AlphaFoldDB" id="A0A068NTG1"/>
<dbReference type="STRING" id="661478.OP10G_1536"/>
<evidence type="ECO:0000313" key="2">
    <source>
        <dbReference type="EMBL" id="AIE84904.1"/>
    </source>
</evidence>
<keyword evidence="1" id="KW-0812">Transmembrane</keyword>
<keyword evidence="1" id="KW-0472">Membrane</keyword>
<evidence type="ECO:0000256" key="1">
    <source>
        <dbReference type="SAM" id="Phobius"/>
    </source>
</evidence>
<keyword evidence="1" id="KW-1133">Transmembrane helix</keyword>
<dbReference type="Proteomes" id="UP000027982">
    <property type="component" value="Chromosome"/>
</dbReference>
<reference evidence="2 3" key="1">
    <citation type="journal article" date="2014" name="PLoS ONE">
        <title>The first complete genome sequence of the class fimbriimonadia in the phylum armatimonadetes.</title>
        <authorList>
            <person name="Hu Z.Y."/>
            <person name="Wang Y.Z."/>
            <person name="Im W.T."/>
            <person name="Wang S.Y."/>
            <person name="Zhao G.P."/>
            <person name="Zheng H.J."/>
            <person name="Quan Z.X."/>
        </authorList>
    </citation>
    <scope>NUCLEOTIDE SEQUENCE [LARGE SCALE GENOMIC DNA]</scope>
    <source>
        <strain evidence="2">Gsoil 348</strain>
    </source>
</reference>
<dbReference type="EMBL" id="CP007139">
    <property type="protein sequence ID" value="AIE84904.1"/>
    <property type="molecule type" value="Genomic_DNA"/>
</dbReference>
<dbReference type="RefSeq" id="WP_025226489.1">
    <property type="nucleotide sequence ID" value="NZ_CP007139.1"/>
</dbReference>
<name>A0A068NTG1_FIMGI</name>
<protein>
    <submittedName>
        <fullName evidence="2">Uncharacterized protein</fullName>
    </submittedName>
</protein>
<feature type="transmembrane region" description="Helical" evidence="1">
    <location>
        <begin position="77"/>
        <end position="100"/>
    </location>
</feature>
<organism evidence="2 3">
    <name type="scientific">Fimbriimonas ginsengisoli Gsoil 348</name>
    <dbReference type="NCBI Taxonomy" id="661478"/>
    <lineage>
        <taxon>Bacteria</taxon>
        <taxon>Bacillati</taxon>
        <taxon>Armatimonadota</taxon>
        <taxon>Fimbriimonadia</taxon>
        <taxon>Fimbriimonadales</taxon>
        <taxon>Fimbriimonadaceae</taxon>
        <taxon>Fimbriimonas</taxon>
    </lineage>
</organism>
<accession>A0A068NTG1</accession>
<feature type="transmembrane region" description="Helical" evidence="1">
    <location>
        <begin position="52"/>
        <end position="71"/>
    </location>
</feature>